<evidence type="ECO:0008006" key="4">
    <source>
        <dbReference type="Google" id="ProtNLM"/>
    </source>
</evidence>
<dbReference type="AlphaFoldDB" id="A0AAV7QCI7"/>
<dbReference type="InterPro" id="IPR028101">
    <property type="entry name" value="DUF4616"/>
</dbReference>
<proteinExistence type="predicted"/>
<feature type="region of interest" description="Disordered" evidence="1">
    <location>
        <begin position="538"/>
        <end position="558"/>
    </location>
</feature>
<dbReference type="Proteomes" id="UP001066276">
    <property type="component" value="Chromosome 6"/>
</dbReference>
<sequence>MSFSATILFSPPSGVGSEAKCCSCPFKSENSAPPSGSSSINCTPVSISGQGLAVQSTEQLLHLIYQRVEKTTGLAEAALGLAKSNNEILIRLQEEVGEMKQNIRPSKEALVTTPQPPVKLPSMQIPPAVQVSLSAQTASSVQATTTAQAAPMVQTVPMMHAAPERVCKSPDDESDSIGNVQVFIEELRQLGAAAAAQAEAVAGHSSFPTEKTSRDLRLANEGAPHMSPTLEEFIGIDGSFQRMPAPPFSRQLSPGTQAAIHRVATETGLGAEPALKAPPTQQQHYLQREDSLSPCGMVIDSSGEAGASCNERRSSCSPQPPPMLYLGPHFKARNSGQKNSRRKRDLVLSKLVHNVHNHISNNTRFNGSESIKSSWNMSVVKFLVEKLRQELVSSGHHYTDRELKGACVAYFLTKRREYRNSMNPFKSLKEKEDKKLRSRRYRLFANRSSIIHHFPLEEQQLWKQVTEELMSDEEDSLSEPGVWVARPPRFRSQVLTELCYHIDANSRHGTKANRIYGPPSERLPSAEVQVLPLSLYNPNFQEEEEEREEGSDPRLVQGNKTFCPELNSFIEVKLEQDE</sequence>
<evidence type="ECO:0000256" key="1">
    <source>
        <dbReference type="SAM" id="MobiDB-lite"/>
    </source>
</evidence>
<dbReference type="Pfam" id="PF15394">
    <property type="entry name" value="DUF4616"/>
    <property type="match status" value="1"/>
</dbReference>
<accession>A0AAV7QCI7</accession>
<organism evidence="2 3">
    <name type="scientific">Pleurodeles waltl</name>
    <name type="common">Iberian ribbed newt</name>
    <dbReference type="NCBI Taxonomy" id="8319"/>
    <lineage>
        <taxon>Eukaryota</taxon>
        <taxon>Metazoa</taxon>
        <taxon>Chordata</taxon>
        <taxon>Craniata</taxon>
        <taxon>Vertebrata</taxon>
        <taxon>Euteleostomi</taxon>
        <taxon>Amphibia</taxon>
        <taxon>Batrachia</taxon>
        <taxon>Caudata</taxon>
        <taxon>Salamandroidea</taxon>
        <taxon>Salamandridae</taxon>
        <taxon>Pleurodelinae</taxon>
        <taxon>Pleurodeles</taxon>
    </lineage>
</organism>
<dbReference type="EMBL" id="JANPWB010000010">
    <property type="protein sequence ID" value="KAJ1137319.1"/>
    <property type="molecule type" value="Genomic_DNA"/>
</dbReference>
<feature type="region of interest" description="Disordered" evidence="1">
    <location>
        <begin position="303"/>
        <end position="342"/>
    </location>
</feature>
<gene>
    <name evidence="2" type="ORF">NDU88_003731</name>
</gene>
<reference evidence="2" key="1">
    <citation type="journal article" date="2022" name="bioRxiv">
        <title>Sequencing and chromosome-scale assembly of the giantPleurodeles waltlgenome.</title>
        <authorList>
            <person name="Brown T."/>
            <person name="Elewa A."/>
            <person name="Iarovenko S."/>
            <person name="Subramanian E."/>
            <person name="Araus A.J."/>
            <person name="Petzold A."/>
            <person name="Susuki M."/>
            <person name="Suzuki K.-i.T."/>
            <person name="Hayashi T."/>
            <person name="Toyoda A."/>
            <person name="Oliveira C."/>
            <person name="Osipova E."/>
            <person name="Leigh N.D."/>
            <person name="Simon A."/>
            <person name="Yun M.H."/>
        </authorList>
    </citation>
    <scope>NUCLEOTIDE SEQUENCE</scope>
    <source>
        <strain evidence="2">20211129_DDA</strain>
        <tissue evidence="2">Liver</tissue>
    </source>
</reference>
<dbReference type="PANTHER" id="PTHR14375:SF2">
    <property type="entry name" value="SIMILAR TO RIKEN CDNA 4931414P19"/>
    <property type="match status" value="1"/>
</dbReference>
<evidence type="ECO:0000313" key="3">
    <source>
        <dbReference type="Proteomes" id="UP001066276"/>
    </source>
</evidence>
<dbReference type="PANTHER" id="PTHR14375">
    <property type="entry name" value="SIMILAR TO RIKEN CDNA 4931414P19"/>
    <property type="match status" value="1"/>
</dbReference>
<name>A0AAV7QCI7_PLEWA</name>
<protein>
    <recommendedName>
        <fullName evidence="4">Regulator of thyroid function and cancer</fullName>
    </recommendedName>
</protein>
<comment type="caution">
    <text evidence="2">The sequence shown here is derived from an EMBL/GenBank/DDBJ whole genome shotgun (WGS) entry which is preliminary data.</text>
</comment>
<evidence type="ECO:0000313" key="2">
    <source>
        <dbReference type="EMBL" id="KAJ1137319.1"/>
    </source>
</evidence>
<keyword evidence="3" id="KW-1185">Reference proteome</keyword>